<reference evidence="2 3" key="1">
    <citation type="journal article" date="2016" name="Nat. Commun.">
        <title>Thousands of microbial genomes shed light on interconnected biogeochemical processes in an aquifer system.</title>
        <authorList>
            <person name="Anantharaman K."/>
            <person name="Brown C.T."/>
            <person name="Hug L.A."/>
            <person name="Sharon I."/>
            <person name="Castelle C.J."/>
            <person name="Probst A.J."/>
            <person name="Thomas B.C."/>
            <person name="Singh A."/>
            <person name="Wilkins M.J."/>
            <person name="Karaoz U."/>
            <person name="Brodie E.L."/>
            <person name="Williams K.H."/>
            <person name="Hubbard S.S."/>
            <person name="Banfield J.F."/>
        </authorList>
    </citation>
    <scope>NUCLEOTIDE SEQUENCE [LARGE SCALE GENOMIC DNA]</scope>
</reference>
<dbReference type="Pfam" id="PF02594">
    <property type="entry name" value="DUF167"/>
    <property type="match status" value="1"/>
</dbReference>
<protein>
    <submittedName>
        <fullName evidence="2">Uncharacterized protein</fullName>
    </submittedName>
</protein>
<dbReference type="SMART" id="SM01152">
    <property type="entry name" value="DUF167"/>
    <property type="match status" value="1"/>
</dbReference>
<dbReference type="InterPro" id="IPR036591">
    <property type="entry name" value="YggU-like_sf"/>
</dbReference>
<dbReference type="InterPro" id="IPR003746">
    <property type="entry name" value="DUF167"/>
</dbReference>
<dbReference type="EMBL" id="MGJV01000043">
    <property type="protein sequence ID" value="OGN13385.1"/>
    <property type="molecule type" value="Genomic_DNA"/>
</dbReference>
<dbReference type="SUPFAM" id="SSF69786">
    <property type="entry name" value="YggU-like"/>
    <property type="match status" value="1"/>
</dbReference>
<comment type="caution">
    <text evidence="2">The sequence shown here is derived from an EMBL/GenBank/DDBJ whole genome shotgun (WGS) entry which is preliminary data.</text>
</comment>
<dbReference type="AlphaFoldDB" id="A0A1F8FJZ8"/>
<dbReference type="Proteomes" id="UP000176581">
    <property type="component" value="Unassembled WGS sequence"/>
</dbReference>
<dbReference type="NCBIfam" id="TIGR00251">
    <property type="entry name" value="DUF167 family protein"/>
    <property type="match status" value="1"/>
</dbReference>
<evidence type="ECO:0000256" key="1">
    <source>
        <dbReference type="ARBA" id="ARBA00010364"/>
    </source>
</evidence>
<gene>
    <name evidence="2" type="ORF">A3J47_01050</name>
</gene>
<proteinExistence type="inferred from homology"/>
<organism evidence="2 3">
    <name type="scientific">Candidatus Yanofskybacteria bacterium RIFCSPHIGHO2_02_FULL_43_22</name>
    <dbReference type="NCBI Taxonomy" id="1802681"/>
    <lineage>
        <taxon>Bacteria</taxon>
        <taxon>Candidatus Yanofskyibacteriota</taxon>
    </lineage>
</organism>
<evidence type="ECO:0000313" key="3">
    <source>
        <dbReference type="Proteomes" id="UP000176581"/>
    </source>
</evidence>
<sequence length="90" mass="9787">MRITVKAKPNSHEEKIDLLSSGGFGPPCHSSSEAGETGKDYYVVSVKEPPVHGLANKAIIKALSDYFGVSQVRIRIVSGYTSRQKVIEIL</sequence>
<dbReference type="Gene3D" id="3.30.1200.10">
    <property type="entry name" value="YggU-like"/>
    <property type="match status" value="1"/>
</dbReference>
<accession>A0A1F8FJZ8</accession>
<comment type="similarity">
    <text evidence="1">Belongs to the UPF0235 family.</text>
</comment>
<evidence type="ECO:0000313" key="2">
    <source>
        <dbReference type="EMBL" id="OGN13385.1"/>
    </source>
</evidence>
<name>A0A1F8FJZ8_9BACT</name>